<dbReference type="Proteomes" id="UP000521922">
    <property type="component" value="Unassembled WGS sequence"/>
</dbReference>
<dbReference type="AlphaFoldDB" id="A0A7Y9J1Y4"/>
<dbReference type="Pfam" id="PF13556">
    <property type="entry name" value="HTH_30"/>
    <property type="match status" value="1"/>
</dbReference>
<evidence type="ECO:0000313" key="5">
    <source>
        <dbReference type="Proteomes" id="UP000521922"/>
    </source>
</evidence>
<dbReference type="InterPro" id="IPR042070">
    <property type="entry name" value="PucR_C-HTH_sf"/>
</dbReference>
<dbReference type="Pfam" id="PF07905">
    <property type="entry name" value="PucR"/>
    <property type="match status" value="1"/>
</dbReference>
<dbReference type="InterPro" id="IPR051448">
    <property type="entry name" value="CdaR-like_regulators"/>
</dbReference>
<dbReference type="RefSeq" id="WP_179753495.1">
    <property type="nucleotide sequence ID" value="NZ_BAAAGN010000016.1"/>
</dbReference>
<evidence type="ECO:0000259" key="2">
    <source>
        <dbReference type="Pfam" id="PF07905"/>
    </source>
</evidence>
<accession>A0A7Y9J1Y4</accession>
<dbReference type="EMBL" id="JACCBB010000001">
    <property type="protein sequence ID" value="NYD23631.1"/>
    <property type="molecule type" value="Genomic_DNA"/>
</dbReference>
<feature type="domain" description="PucR C-terminal helix-turn-helix" evidence="3">
    <location>
        <begin position="476"/>
        <end position="533"/>
    </location>
</feature>
<dbReference type="PANTHER" id="PTHR33744:SF1">
    <property type="entry name" value="DNA-BINDING TRANSCRIPTIONAL ACTIVATOR ADER"/>
    <property type="match status" value="1"/>
</dbReference>
<reference evidence="4 5" key="1">
    <citation type="submission" date="2020-07" db="EMBL/GenBank/DDBJ databases">
        <title>Sequencing the genomes of 1000 actinobacteria strains.</title>
        <authorList>
            <person name="Klenk H.-P."/>
        </authorList>
    </citation>
    <scope>NUCLEOTIDE SEQUENCE [LARGE SCALE GENOMIC DNA]</scope>
    <source>
        <strain evidence="4 5">DSM 7487</strain>
    </source>
</reference>
<name>A0A7Y9J1Y4_9ACTN</name>
<dbReference type="PANTHER" id="PTHR33744">
    <property type="entry name" value="CARBOHYDRATE DIACID REGULATOR"/>
    <property type="match status" value="1"/>
</dbReference>
<feature type="region of interest" description="Disordered" evidence="1">
    <location>
        <begin position="540"/>
        <end position="564"/>
    </location>
</feature>
<gene>
    <name evidence="4" type="ORF">BJ968_003171</name>
</gene>
<protein>
    <submittedName>
        <fullName evidence="4">Purine catabolism regulator</fullName>
    </submittedName>
</protein>
<evidence type="ECO:0000259" key="3">
    <source>
        <dbReference type="Pfam" id="PF13556"/>
    </source>
</evidence>
<keyword evidence="5" id="KW-1185">Reference proteome</keyword>
<feature type="domain" description="Purine catabolism PurC-like" evidence="2">
    <location>
        <begin position="22"/>
        <end position="142"/>
    </location>
</feature>
<dbReference type="InterPro" id="IPR012914">
    <property type="entry name" value="PucR_dom"/>
</dbReference>
<organism evidence="4 5">
    <name type="scientific">Kineococcus aurantiacus</name>
    <dbReference type="NCBI Taxonomy" id="37633"/>
    <lineage>
        <taxon>Bacteria</taxon>
        <taxon>Bacillati</taxon>
        <taxon>Actinomycetota</taxon>
        <taxon>Actinomycetes</taxon>
        <taxon>Kineosporiales</taxon>
        <taxon>Kineosporiaceae</taxon>
        <taxon>Kineococcus</taxon>
    </lineage>
</organism>
<feature type="compositionally biased region" description="Low complexity" evidence="1">
    <location>
        <begin position="540"/>
        <end position="558"/>
    </location>
</feature>
<proteinExistence type="predicted"/>
<comment type="caution">
    <text evidence="4">The sequence shown here is derived from an EMBL/GenBank/DDBJ whole genome shotgun (WGS) entry which is preliminary data.</text>
</comment>
<evidence type="ECO:0000313" key="4">
    <source>
        <dbReference type="EMBL" id="NYD23631.1"/>
    </source>
</evidence>
<evidence type="ECO:0000256" key="1">
    <source>
        <dbReference type="SAM" id="MobiDB-lite"/>
    </source>
</evidence>
<dbReference type="Gene3D" id="1.10.10.2840">
    <property type="entry name" value="PucR C-terminal helix-turn-helix domain"/>
    <property type="match status" value="1"/>
</dbReference>
<dbReference type="InterPro" id="IPR025736">
    <property type="entry name" value="PucR_C-HTH_dom"/>
</dbReference>
<sequence>MTAPTITDTAYGAGMVLSVRDALHHPVVVDAQPELLSGGEGLGAPVRWVHSSEIYEIGPLLRGGELLLTTGLGVATVDAGARRHYVRDLADRGVAALAVEVGRSLPQVPPEMADEAARRGFPLVALREVVPFTRISETLNTVIIGDATLRLRFAERVTAAVEGAQVEERGLSGLLSAVGDLVHRPLVLVSAAGALVAAAGTATDREAWRVVEGGGHRAPVVVRGREWGVVAVGAPPADEDPGVGGVVDEEDLVTALRRLVPALAVEVMRAQRAPSRSDQLAEGLLAELADGSPPADTDVLVRAGAAGFHPGGGDVVVAVAVEAPESRAASAVLDSAARSTGGVLLRGRVGAEVLGLFALADDGDPVRVVAAAVERAWQRAGRPPLRVAVGEPVRTGRPAVGWRWSLGRARATLAVAGTTPAPVPGTTAPGTATPVTTSRVWVLDLLLRDAGPAVHDLTAAVLDPLQRWDERHGSDLVRTVETHLRLGCSPGRTAAALRIGRQTTYQRLRRAEELLGHPLDDPDAHAALLVAAAAARSAAAAPAGLSGSRADRPAGSPAGRPPGA</sequence>